<evidence type="ECO:0000313" key="11">
    <source>
        <dbReference type="EMBL" id="MEY2184286.1"/>
    </source>
</evidence>
<gene>
    <name evidence="9" type="primary">ackA</name>
    <name evidence="11" type="ORF">AB7878_17890</name>
</gene>
<dbReference type="Pfam" id="PF00871">
    <property type="entry name" value="Acetate_kinase"/>
    <property type="match status" value="1"/>
</dbReference>
<evidence type="ECO:0000313" key="12">
    <source>
        <dbReference type="Proteomes" id="UP001562159"/>
    </source>
</evidence>
<sequence>MKEAILALNVGSSSLKLAAFDATTLDPVLRAGVTGIGCDARATFEMPVGMRPDTPVTPAIANIEEAAHWLLDILQRHCPDLHIVAAGHRVVHGGTRFDRPVRIDAAVLAGLEALMPLAPAHQPAAIAVIRSMSMRLPGTPQIACFDTAFHRTQPKLSQWYALPRAMSEAGIVRIGFHGLSYEYVASVLSVIAGSAAHDKVVVAHLGHGASVCAMRDLRSVATSMGLTPLDGLMMGTRCGAIDPGVLLHLLQEQRMGVQELADLLGNRSGLLGVSGISDDVQVLEASDDPRAREALDMFAERAACTIAAQAPLLDGLQALVFTGGIGEHASGMRRRICDRLAWLGLTLDEDANLRHARRIDREDASVRVYVIPTNEEIVIARAVRRVLLC</sequence>
<comment type="subunit">
    <text evidence="9">Homodimer.</text>
</comment>
<proteinExistence type="inferred from homology"/>
<evidence type="ECO:0000256" key="7">
    <source>
        <dbReference type="ARBA" id="ARBA00022840"/>
    </source>
</evidence>
<dbReference type="InterPro" id="IPR043129">
    <property type="entry name" value="ATPase_NBD"/>
</dbReference>
<dbReference type="PIRSF" id="PIRSF000722">
    <property type="entry name" value="Acetate_prop_kin"/>
    <property type="match status" value="1"/>
</dbReference>
<evidence type="ECO:0000256" key="2">
    <source>
        <dbReference type="ARBA" id="ARBA00022490"/>
    </source>
</evidence>
<keyword evidence="2 9" id="KW-0963">Cytoplasm</keyword>
<dbReference type="EC" id="2.7.2.1" evidence="9"/>
<keyword evidence="6 9" id="KW-0418">Kinase</keyword>
<feature type="binding site" evidence="9">
    <location>
        <position position="375"/>
    </location>
    <ligand>
        <name>Mg(2+)</name>
        <dbReference type="ChEBI" id="CHEBI:18420"/>
    </ligand>
</feature>
<keyword evidence="4 9" id="KW-0479">Metal-binding</keyword>
<feature type="site" description="Transition state stabilizer" evidence="9">
    <location>
        <position position="177"/>
    </location>
</feature>
<dbReference type="InterPro" id="IPR023865">
    <property type="entry name" value="Aliphatic_acid_kinase_CS"/>
</dbReference>
<dbReference type="InterPro" id="IPR004372">
    <property type="entry name" value="Ac/propionate_kinase"/>
</dbReference>
<dbReference type="NCBIfam" id="TIGR00016">
    <property type="entry name" value="ackA"/>
    <property type="match status" value="1"/>
</dbReference>
<keyword evidence="5 9" id="KW-0547">Nucleotide-binding</keyword>
<evidence type="ECO:0000256" key="5">
    <source>
        <dbReference type="ARBA" id="ARBA00022741"/>
    </source>
</evidence>
<evidence type="ECO:0000256" key="3">
    <source>
        <dbReference type="ARBA" id="ARBA00022679"/>
    </source>
</evidence>
<feature type="binding site" evidence="9">
    <location>
        <begin position="324"/>
        <end position="328"/>
    </location>
    <ligand>
        <name>ATP</name>
        <dbReference type="ChEBI" id="CHEBI:30616"/>
    </ligand>
</feature>
<dbReference type="PANTHER" id="PTHR21060">
    <property type="entry name" value="ACETATE KINASE"/>
    <property type="match status" value="1"/>
</dbReference>
<dbReference type="GO" id="GO:0016301">
    <property type="term" value="F:kinase activity"/>
    <property type="evidence" value="ECO:0007669"/>
    <property type="project" value="UniProtKB-KW"/>
</dbReference>
<protein>
    <recommendedName>
        <fullName evidence="9">Acetate kinase</fullName>
        <ecNumber evidence="9">2.7.2.1</ecNumber>
    </recommendedName>
    <alternativeName>
        <fullName evidence="9">Acetokinase</fullName>
    </alternativeName>
</protein>
<dbReference type="PROSITE" id="PS01075">
    <property type="entry name" value="ACETATE_KINASE_1"/>
    <property type="match status" value="1"/>
</dbReference>
<accession>A0ABV4AVT3</accession>
<evidence type="ECO:0000256" key="1">
    <source>
        <dbReference type="ARBA" id="ARBA00008748"/>
    </source>
</evidence>
<evidence type="ECO:0000256" key="6">
    <source>
        <dbReference type="ARBA" id="ARBA00022777"/>
    </source>
</evidence>
<comment type="catalytic activity">
    <reaction evidence="9">
        <text>acetate + ATP = acetyl phosphate + ADP</text>
        <dbReference type="Rhea" id="RHEA:11352"/>
        <dbReference type="ChEBI" id="CHEBI:22191"/>
        <dbReference type="ChEBI" id="CHEBI:30089"/>
        <dbReference type="ChEBI" id="CHEBI:30616"/>
        <dbReference type="ChEBI" id="CHEBI:456216"/>
        <dbReference type="EC" id="2.7.2.1"/>
    </reaction>
</comment>
<feature type="binding site" evidence="9">
    <location>
        <position position="89"/>
    </location>
    <ligand>
        <name>substrate</name>
    </ligand>
</feature>
<comment type="subcellular location">
    <subcellularLocation>
        <location evidence="9">Cytoplasm</location>
    </subcellularLocation>
</comment>
<name>A0ABV4AVT3_9GAMM</name>
<feature type="binding site" evidence="9">
    <location>
        <position position="16"/>
    </location>
    <ligand>
        <name>ATP</name>
        <dbReference type="ChEBI" id="CHEBI:30616"/>
    </ligand>
</feature>
<keyword evidence="3 9" id="KW-0808">Transferase</keyword>
<dbReference type="InterPro" id="IPR000890">
    <property type="entry name" value="Aliphatic_acid_kin_short-chain"/>
</dbReference>
<dbReference type="PANTHER" id="PTHR21060:SF21">
    <property type="entry name" value="ACETATE KINASE"/>
    <property type="match status" value="1"/>
</dbReference>
<comment type="caution">
    <text evidence="11">The sequence shown here is derived from an EMBL/GenBank/DDBJ whole genome shotgun (WGS) entry which is preliminary data.</text>
</comment>
<feature type="active site" description="Proton donor/acceptor" evidence="9">
    <location>
        <position position="146"/>
    </location>
</feature>
<feature type="binding site" evidence="9">
    <location>
        <begin position="204"/>
        <end position="208"/>
    </location>
    <ligand>
        <name>ATP</name>
        <dbReference type="ChEBI" id="CHEBI:30616"/>
    </ligand>
</feature>
<comment type="cofactor">
    <cofactor evidence="9">
        <name>Mg(2+)</name>
        <dbReference type="ChEBI" id="CHEBI:18420"/>
    </cofactor>
    <cofactor evidence="9">
        <name>Mn(2+)</name>
        <dbReference type="ChEBI" id="CHEBI:29035"/>
    </cofactor>
    <text evidence="9">Mg(2+). Can also accept Mn(2+).</text>
</comment>
<dbReference type="SUPFAM" id="SSF53067">
    <property type="entry name" value="Actin-like ATPase domain"/>
    <property type="match status" value="2"/>
</dbReference>
<comment type="caution">
    <text evidence="9">Lacks conserved residue(s) required for the propagation of feature annotation.</text>
</comment>
<reference evidence="11 12" key="1">
    <citation type="submission" date="2024-07" db="EMBL/GenBank/DDBJ databases">
        <title>Molecular mechanisms and environmental adaptations of flagellar loss and biofilm growth of Rhodanobacter under environmental stress.</title>
        <authorList>
            <person name="Chen M."/>
        </authorList>
    </citation>
    <scope>NUCLEOTIDE SEQUENCE [LARGE SCALE GENOMIC DNA]</scope>
    <source>
        <strain evidence="11 12">RS22</strain>
    </source>
</reference>
<evidence type="ECO:0000256" key="10">
    <source>
        <dbReference type="RuleBase" id="RU003835"/>
    </source>
</evidence>
<comment type="pathway">
    <text evidence="9">Metabolic intermediate biosynthesis; acetyl-CoA biosynthesis; acetyl-CoA from acetate: step 1/2.</text>
</comment>
<evidence type="ECO:0000256" key="9">
    <source>
        <dbReference type="HAMAP-Rule" id="MF_00020"/>
    </source>
</evidence>
<comment type="similarity">
    <text evidence="1 9 10">Belongs to the acetokinase family.</text>
</comment>
<feature type="site" description="Transition state stabilizer" evidence="9">
    <location>
        <position position="237"/>
    </location>
</feature>
<comment type="function">
    <text evidence="9">Catalyzes the formation of acetyl phosphate from acetate and ATP. Can also catalyze the reverse reaction.</text>
</comment>
<dbReference type="Proteomes" id="UP001562159">
    <property type="component" value="Unassembled WGS sequence"/>
</dbReference>
<dbReference type="EMBL" id="JBGBPY010000001">
    <property type="protein sequence ID" value="MEY2184286.1"/>
    <property type="molecule type" value="Genomic_DNA"/>
</dbReference>
<dbReference type="Gene3D" id="3.30.420.40">
    <property type="match status" value="2"/>
</dbReference>
<keyword evidence="8 9" id="KW-0460">Magnesium</keyword>
<dbReference type="PRINTS" id="PR00471">
    <property type="entry name" value="ACETATEKNASE"/>
</dbReference>
<keyword evidence="7 9" id="KW-0067">ATP-binding</keyword>
<dbReference type="HAMAP" id="MF_00020">
    <property type="entry name" value="Acetate_kinase"/>
    <property type="match status" value="1"/>
</dbReference>
<keyword evidence="12" id="KW-1185">Reference proteome</keyword>
<feature type="binding site" evidence="9">
    <location>
        <position position="9"/>
    </location>
    <ligand>
        <name>Mg(2+)</name>
        <dbReference type="ChEBI" id="CHEBI:18420"/>
    </ligand>
</feature>
<evidence type="ECO:0000256" key="8">
    <source>
        <dbReference type="ARBA" id="ARBA00022842"/>
    </source>
</evidence>
<organism evidence="11 12">
    <name type="scientific">Rhodanobacter humi</name>
    <dbReference type="NCBI Taxonomy" id="1888173"/>
    <lineage>
        <taxon>Bacteria</taxon>
        <taxon>Pseudomonadati</taxon>
        <taxon>Pseudomonadota</taxon>
        <taxon>Gammaproteobacteria</taxon>
        <taxon>Lysobacterales</taxon>
        <taxon>Rhodanobacteraceae</taxon>
        <taxon>Rhodanobacter</taxon>
    </lineage>
</organism>
<evidence type="ECO:0000256" key="4">
    <source>
        <dbReference type="ARBA" id="ARBA00022723"/>
    </source>
</evidence>